<dbReference type="Proteomes" id="UP001152888">
    <property type="component" value="Unassembled WGS sequence"/>
</dbReference>
<evidence type="ECO:0000313" key="2">
    <source>
        <dbReference type="Proteomes" id="UP001152888"/>
    </source>
</evidence>
<evidence type="ECO:0000313" key="1">
    <source>
        <dbReference type="EMBL" id="CAH1959625.1"/>
    </source>
</evidence>
<reference evidence="1" key="1">
    <citation type="submission" date="2022-03" db="EMBL/GenBank/DDBJ databases">
        <authorList>
            <person name="Sayadi A."/>
        </authorList>
    </citation>
    <scope>NUCLEOTIDE SEQUENCE</scope>
</reference>
<keyword evidence="2" id="KW-1185">Reference proteome</keyword>
<accession>A0A9P0JSX5</accession>
<organism evidence="1 2">
    <name type="scientific">Acanthoscelides obtectus</name>
    <name type="common">Bean weevil</name>
    <name type="synonym">Bruchus obtectus</name>
    <dbReference type="NCBI Taxonomy" id="200917"/>
    <lineage>
        <taxon>Eukaryota</taxon>
        <taxon>Metazoa</taxon>
        <taxon>Ecdysozoa</taxon>
        <taxon>Arthropoda</taxon>
        <taxon>Hexapoda</taxon>
        <taxon>Insecta</taxon>
        <taxon>Pterygota</taxon>
        <taxon>Neoptera</taxon>
        <taxon>Endopterygota</taxon>
        <taxon>Coleoptera</taxon>
        <taxon>Polyphaga</taxon>
        <taxon>Cucujiformia</taxon>
        <taxon>Chrysomeloidea</taxon>
        <taxon>Chrysomelidae</taxon>
        <taxon>Bruchinae</taxon>
        <taxon>Bruchini</taxon>
        <taxon>Acanthoscelides</taxon>
    </lineage>
</organism>
<dbReference type="AlphaFoldDB" id="A0A9P0JSX5"/>
<comment type="caution">
    <text evidence="1">The sequence shown here is derived from an EMBL/GenBank/DDBJ whole genome shotgun (WGS) entry which is preliminary data.</text>
</comment>
<dbReference type="EMBL" id="CAKOFQ010006683">
    <property type="protein sequence ID" value="CAH1959625.1"/>
    <property type="molecule type" value="Genomic_DNA"/>
</dbReference>
<name>A0A9P0JSX5_ACAOB</name>
<gene>
    <name evidence="1" type="ORF">ACAOBT_LOCUS3280</name>
</gene>
<protein>
    <submittedName>
        <fullName evidence="1">Uncharacterized protein</fullName>
    </submittedName>
</protein>
<proteinExistence type="predicted"/>
<sequence length="70" mass="7998">MYNGNCVKYGNNIPLSELEIFVNRYVCLYASSVTFNFHLPRKNGAGLQRSSNVCGNFPIAWVRSMENTYK</sequence>